<protein>
    <submittedName>
        <fullName evidence="2">Uncharacterized SAM-binding protein YcdF (DUF218 family)</fullName>
    </submittedName>
</protein>
<organism evidence="2 3">
    <name type="scientific">Sphingosinicella soli</name>
    <dbReference type="NCBI Taxonomy" id="333708"/>
    <lineage>
        <taxon>Bacteria</taxon>
        <taxon>Pseudomonadati</taxon>
        <taxon>Pseudomonadota</taxon>
        <taxon>Alphaproteobacteria</taxon>
        <taxon>Sphingomonadales</taxon>
        <taxon>Sphingosinicellaceae</taxon>
        <taxon>Sphingosinicella</taxon>
    </lineage>
</organism>
<evidence type="ECO:0000259" key="1">
    <source>
        <dbReference type="Pfam" id="PF02698"/>
    </source>
</evidence>
<reference evidence="2 3" key="1">
    <citation type="submission" date="2020-08" db="EMBL/GenBank/DDBJ databases">
        <title>Genomic Encyclopedia of Type Strains, Phase IV (KMG-IV): sequencing the most valuable type-strain genomes for metagenomic binning, comparative biology and taxonomic classification.</title>
        <authorList>
            <person name="Goeker M."/>
        </authorList>
    </citation>
    <scope>NUCLEOTIDE SEQUENCE [LARGE SCALE GENOMIC DNA]</scope>
    <source>
        <strain evidence="2 3">DSM 17328</strain>
    </source>
</reference>
<evidence type="ECO:0000313" key="2">
    <source>
        <dbReference type="EMBL" id="MBB4633846.1"/>
    </source>
</evidence>
<dbReference type="CDD" id="cd06259">
    <property type="entry name" value="YdcF-like"/>
    <property type="match status" value="1"/>
</dbReference>
<sequence>MIAILVRSAMLLALAWIAGFVLFVLSLPEPAPDHLRTEGIVVLTGGPGRIARGVDLLRAGKADRLLISGVDTSVRPIELAVELDVPASVFECCIDLGKEAADTRGNGEEIAAWVKRHDYKSVRLVTSQFHVARATAEARARIGAGITLVPDAVPARLSARLLAVEYSKFLFRRLLLLMGEA</sequence>
<accession>A0A7W7F7V3</accession>
<feature type="domain" description="DUF218" evidence="1">
    <location>
        <begin position="39"/>
        <end position="150"/>
    </location>
</feature>
<evidence type="ECO:0000313" key="3">
    <source>
        <dbReference type="Proteomes" id="UP000566324"/>
    </source>
</evidence>
<dbReference type="InterPro" id="IPR003848">
    <property type="entry name" value="DUF218"/>
</dbReference>
<name>A0A7W7F7V3_9SPHN</name>
<comment type="caution">
    <text evidence="2">The sequence shown here is derived from an EMBL/GenBank/DDBJ whole genome shotgun (WGS) entry which is preliminary data.</text>
</comment>
<dbReference type="RefSeq" id="WP_207791466.1">
    <property type="nucleotide sequence ID" value="NZ_JACHNZ010000062.1"/>
</dbReference>
<dbReference type="EMBL" id="JACHNZ010000062">
    <property type="protein sequence ID" value="MBB4633846.1"/>
    <property type="molecule type" value="Genomic_DNA"/>
</dbReference>
<dbReference type="Proteomes" id="UP000566324">
    <property type="component" value="Unassembled WGS sequence"/>
</dbReference>
<dbReference type="Pfam" id="PF02698">
    <property type="entry name" value="DUF218"/>
    <property type="match status" value="1"/>
</dbReference>
<proteinExistence type="predicted"/>
<keyword evidence="3" id="KW-1185">Reference proteome</keyword>
<dbReference type="AlphaFoldDB" id="A0A7W7F7V3"/>
<gene>
    <name evidence="2" type="ORF">GGQ98_003502</name>
</gene>